<proteinExistence type="predicted"/>
<keyword evidence="2" id="KW-1185">Reference proteome</keyword>
<dbReference type="OrthoDB" id="2437074at2759"/>
<evidence type="ECO:0000313" key="1">
    <source>
        <dbReference type="EMBL" id="KAF0524648.1"/>
    </source>
</evidence>
<comment type="caution">
    <text evidence="1">The sequence shown here is derived from an EMBL/GenBank/DDBJ whole genome shotgun (WGS) entry which is preliminary data.</text>
</comment>
<sequence length="96" mass="11462">MIIKKQLDILPSFYHKQPLENYILQCEILEHDDLITITRIGIFILTYRLSEIKINYYWNDCNEHLDVFILEKTKIKGFTKNLISGRILPKSSYETI</sequence>
<reference evidence="1 2" key="1">
    <citation type="journal article" date="2019" name="Environ. Microbiol.">
        <title>At the nexus of three kingdoms: the genome of the mycorrhizal fungus Gigaspora margarita provides insights into plant, endobacterial and fungal interactions.</title>
        <authorList>
            <person name="Venice F."/>
            <person name="Ghignone S."/>
            <person name="Salvioli di Fossalunga A."/>
            <person name="Amselem J."/>
            <person name="Novero M."/>
            <person name="Xianan X."/>
            <person name="Sedzielewska Toro K."/>
            <person name="Morin E."/>
            <person name="Lipzen A."/>
            <person name="Grigoriev I.V."/>
            <person name="Henrissat B."/>
            <person name="Martin F.M."/>
            <person name="Bonfante P."/>
        </authorList>
    </citation>
    <scope>NUCLEOTIDE SEQUENCE [LARGE SCALE GENOMIC DNA]</scope>
    <source>
        <strain evidence="1 2">BEG34</strain>
    </source>
</reference>
<dbReference type="AlphaFoldDB" id="A0A8H4AQZ3"/>
<accession>A0A8H4AQZ3</accession>
<dbReference type="Proteomes" id="UP000439903">
    <property type="component" value="Unassembled WGS sequence"/>
</dbReference>
<gene>
    <name evidence="1" type="ORF">F8M41_015100</name>
</gene>
<evidence type="ECO:0000313" key="2">
    <source>
        <dbReference type="Proteomes" id="UP000439903"/>
    </source>
</evidence>
<organism evidence="1 2">
    <name type="scientific">Gigaspora margarita</name>
    <dbReference type="NCBI Taxonomy" id="4874"/>
    <lineage>
        <taxon>Eukaryota</taxon>
        <taxon>Fungi</taxon>
        <taxon>Fungi incertae sedis</taxon>
        <taxon>Mucoromycota</taxon>
        <taxon>Glomeromycotina</taxon>
        <taxon>Glomeromycetes</taxon>
        <taxon>Diversisporales</taxon>
        <taxon>Gigasporaceae</taxon>
        <taxon>Gigaspora</taxon>
    </lineage>
</organism>
<protein>
    <submittedName>
        <fullName evidence="1">Uncharacterized protein</fullName>
    </submittedName>
</protein>
<dbReference type="EMBL" id="WTPW01000312">
    <property type="protein sequence ID" value="KAF0524648.1"/>
    <property type="molecule type" value="Genomic_DNA"/>
</dbReference>
<name>A0A8H4AQZ3_GIGMA</name>